<feature type="domain" description="YjeF N-terminal" evidence="21">
    <location>
        <begin position="10"/>
        <end position="220"/>
    </location>
</feature>
<evidence type="ECO:0000256" key="17">
    <source>
        <dbReference type="HAMAP-Rule" id="MF_01965"/>
    </source>
</evidence>
<dbReference type="PIRSF" id="PIRSF017184">
    <property type="entry name" value="Nnr"/>
    <property type="match status" value="1"/>
</dbReference>
<comment type="catalytic activity">
    <reaction evidence="1 18 19">
        <text>(6R)-NADHX = (6S)-NADHX</text>
        <dbReference type="Rhea" id="RHEA:32215"/>
        <dbReference type="ChEBI" id="CHEBI:64074"/>
        <dbReference type="ChEBI" id="CHEBI:64075"/>
        <dbReference type="EC" id="5.1.99.6"/>
    </reaction>
</comment>
<keyword evidence="9 18" id="KW-0630">Potassium</keyword>
<comment type="similarity">
    <text evidence="3 19">In the N-terminal section; belongs to the NnrE/AIBP family.</text>
</comment>
<feature type="binding site" evidence="18">
    <location>
        <position position="61"/>
    </location>
    <ligand>
        <name>K(+)</name>
        <dbReference type="ChEBI" id="CHEBI:29103"/>
    </ligand>
</feature>
<evidence type="ECO:0000256" key="18">
    <source>
        <dbReference type="HAMAP-Rule" id="MF_01966"/>
    </source>
</evidence>
<comment type="similarity">
    <text evidence="18">Belongs to the NnrE/AIBP family.</text>
</comment>
<dbReference type="AlphaFoldDB" id="A0A4Z1E4U0"/>
<dbReference type="Gene3D" id="3.40.50.10260">
    <property type="entry name" value="YjeF N-terminal domain"/>
    <property type="match status" value="1"/>
</dbReference>
<evidence type="ECO:0000256" key="8">
    <source>
        <dbReference type="ARBA" id="ARBA00022857"/>
    </source>
</evidence>
<feature type="binding site" evidence="18">
    <location>
        <begin position="126"/>
        <end position="132"/>
    </location>
    <ligand>
        <name>(6S)-NADPHX</name>
        <dbReference type="ChEBI" id="CHEBI:64076"/>
    </ligand>
</feature>
<evidence type="ECO:0000256" key="5">
    <source>
        <dbReference type="ARBA" id="ARBA00022723"/>
    </source>
</evidence>
<dbReference type="GO" id="GO:0052855">
    <property type="term" value="F:ADP-dependent NAD(P)H-hydrate dehydratase activity"/>
    <property type="evidence" value="ECO:0007669"/>
    <property type="project" value="UniProtKB-UniRule"/>
</dbReference>
<dbReference type="GO" id="GO:0046872">
    <property type="term" value="F:metal ion binding"/>
    <property type="evidence" value="ECO:0007669"/>
    <property type="project" value="UniProtKB-UniRule"/>
</dbReference>
<evidence type="ECO:0000256" key="19">
    <source>
        <dbReference type="PIRNR" id="PIRNR017184"/>
    </source>
</evidence>
<dbReference type="PROSITE" id="PS01050">
    <property type="entry name" value="YJEF_C_2"/>
    <property type="match status" value="1"/>
</dbReference>
<evidence type="ECO:0000256" key="1">
    <source>
        <dbReference type="ARBA" id="ARBA00000013"/>
    </source>
</evidence>
<evidence type="ECO:0000256" key="7">
    <source>
        <dbReference type="ARBA" id="ARBA00022840"/>
    </source>
</evidence>
<dbReference type="InterPro" id="IPR017953">
    <property type="entry name" value="Carbohydrate_kinase_pred_CS"/>
</dbReference>
<comment type="cofactor">
    <cofactor evidence="18 19">
        <name>K(+)</name>
        <dbReference type="ChEBI" id="CHEBI:29103"/>
    </cofactor>
    <text evidence="18 19">Binds 1 potassium ion per subunit.</text>
</comment>
<comment type="function">
    <text evidence="17">Catalyzes the dehydration of the S-form of NAD(P)HX at the expense of ADP, which is converted to AMP. Together with NAD(P)HX epimerase, which catalyzes the epimerization of the S- and R-forms, the enzyme allows the repair of both epimers of NAD(P)HX, a damaged form of NAD(P)H that is a result of enzymatic or heat-dependent hydration.</text>
</comment>
<feature type="binding site" evidence="18">
    <location>
        <position position="122"/>
    </location>
    <ligand>
        <name>K(+)</name>
        <dbReference type="ChEBI" id="CHEBI:29103"/>
    </ligand>
</feature>
<organism evidence="22 23">
    <name type="scientific">Serinibacter arcticus</name>
    <dbReference type="NCBI Taxonomy" id="1655435"/>
    <lineage>
        <taxon>Bacteria</taxon>
        <taxon>Bacillati</taxon>
        <taxon>Actinomycetota</taxon>
        <taxon>Actinomycetes</taxon>
        <taxon>Micrococcales</taxon>
        <taxon>Beutenbergiaceae</taxon>
        <taxon>Serinibacter</taxon>
    </lineage>
</organism>
<keyword evidence="10 17" id="KW-0520">NAD</keyword>
<dbReference type="PROSITE" id="PS51383">
    <property type="entry name" value="YJEF_C_3"/>
    <property type="match status" value="1"/>
</dbReference>
<proteinExistence type="inferred from homology"/>
<comment type="catalytic activity">
    <reaction evidence="15 17 19">
        <text>(6S)-NADHX + ADP = AMP + phosphate + NADH + H(+)</text>
        <dbReference type="Rhea" id="RHEA:32223"/>
        <dbReference type="ChEBI" id="CHEBI:15378"/>
        <dbReference type="ChEBI" id="CHEBI:43474"/>
        <dbReference type="ChEBI" id="CHEBI:57945"/>
        <dbReference type="ChEBI" id="CHEBI:64074"/>
        <dbReference type="ChEBI" id="CHEBI:456215"/>
        <dbReference type="ChEBI" id="CHEBI:456216"/>
        <dbReference type="EC" id="4.2.1.136"/>
    </reaction>
</comment>
<evidence type="ECO:0000256" key="2">
    <source>
        <dbReference type="ARBA" id="ARBA00000909"/>
    </source>
</evidence>
<feature type="binding site" evidence="18">
    <location>
        <position position="163"/>
    </location>
    <ligand>
        <name>(6S)-NADPHX</name>
        <dbReference type="ChEBI" id="CHEBI:64076"/>
    </ligand>
</feature>
<evidence type="ECO:0000256" key="10">
    <source>
        <dbReference type="ARBA" id="ARBA00023027"/>
    </source>
</evidence>
<keyword evidence="6 17" id="KW-0547">Nucleotide-binding</keyword>
<evidence type="ECO:0000256" key="6">
    <source>
        <dbReference type="ARBA" id="ARBA00022741"/>
    </source>
</evidence>
<keyword evidence="5 18" id="KW-0479">Metal-binding</keyword>
<evidence type="ECO:0000256" key="12">
    <source>
        <dbReference type="ARBA" id="ARBA00023239"/>
    </source>
</evidence>
<dbReference type="EC" id="4.2.1.136" evidence="19"/>
<evidence type="ECO:0000256" key="9">
    <source>
        <dbReference type="ARBA" id="ARBA00022958"/>
    </source>
</evidence>
<feature type="binding site" evidence="17">
    <location>
        <position position="432"/>
    </location>
    <ligand>
        <name>(6S)-NADPHX</name>
        <dbReference type="ChEBI" id="CHEBI:64076"/>
    </ligand>
</feature>
<feature type="binding site" evidence="18">
    <location>
        <begin position="60"/>
        <end position="64"/>
    </location>
    <ligand>
        <name>(6S)-NADPHX</name>
        <dbReference type="ChEBI" id="CHEBI:64076"/>
    </ligand>
</feature>
<name>A0A4Z1E4U0_9MICO</name>
<feature type="binding site" evidence="17">
    <location>
        <position position="262"/>
    </location>
    <ligand>
        <name>(6S)-NADPHX</name>
        <dbReference type="ChEBI" id="CHEBI:64076"/>
    </ligand>
</feature>
<dbReference type="PANTHER" id="PTHR12592:SF0">
    <property type="entry name" value="ATP-DEPENDENT (S)-NAD(P)H-HYDRATE DEHYDRATASE"/>
    <property type="match status" value="1"/>
</dbReference>
<protein>
    <recommendedName>
        <fullName evidence="19">Bifunctional NAD(P)H-hydrate repair enzyme</fullName>
    </recommendedName>
    <alternativeName>
        <fullName evidence="19">Nicotinamide nucleotide repair protein</fullName>
    </alternativeName>
    <domain>
        <recommendedName>
            <fullName evidence="19">ADP-dependent (S)-NAD(P)H-hydrate dehydratase</fullName>
            <ecNumber evidence="19">4.2.1.136</ecNumber>
        </recommendedName>
        <alternativeName>
            <fullName evidence="19">ADP-dependent NAD(P)HX dehydratase</fullName>
        </alternativeName>
    </domain>
    <domain>
        <recommendedName>
            <fullName evidence="19">NAD(P)H-hydrate epimerase</fullName>
            <ecNumber evidence="19">5.1.99.6</ecNumber>
        </recommendedName>
    </domain>
</protein>
<evidence type="ECO:0000256" key="16">
    <source>
        <dbReference type="ARBA" id="ARBA00049209"/>
    </source>
</evidence>
<accession>A0A4Z1E4U0</accession>
<comment type="function">
    <text evidence="18">Catalyzes the epimerization of the S- and R-forms of NAD(P)HX, a damaged form of NAD(P)H that is a result of enzymatic or heat-dependent hydration. This is a prerequisite for the S-specific NAD(P)H-hydrate dehydratase to allow the repair of both epimers of NAD(P)HX.</text>
</comment>
<feature type="domain" description="YjeF C-terminal" evidence="20">
    <location>
        <begin position="227"/>
        <end position="496"/>
    </location>
</feature>
<evidence type="ECO:0000256" key="3">
    <source>
        <dbReference type="ARBA" id="ARBA00006001"/>
    </source>
</evidence>
<dbReference type="SUPFAM" id="SSF53613">
    <property type="entry name" value="Ribokinase-like"/>
    <property type="match status" value="1"/>
</dbReference>
<evidence type="ECO:0000256" key="15">
    <source>
        <dbReference type="ARBA" id="ARBA00048238"/>
    </source>
</evidence>
<feature type="binding site" evidence="17">
    <location>
        <position position="360"/>
    </location>
    <ligand>
        <name>(6S)-NADPHX</name>
        <dbReference type="ChEBI" id="CHEBI:64076"/>
    </ligand>
</feature>
<dbReference type="Pfam" id="PF03853">
    <property type="entry name" value="YjeF_N"/>
    <property type="match status" value="1"/>
</dbReference>
<dbReference type="SUPFAM" id="SSF64153">
    <property type="entry name" value="YjeF N-terminal domain-like"/>
    <property type="match status" value="1"/>
</dbReference>
<dbReference type="CDD" id="cd01171">
    <property type="entry name" value="YXKO-related"/>
    <property type="match status" value="1"/>
</dbReference>
<feature type="binding site" evidence="17">
    <location>
        <position position="311"/>
    </location>
    <ligand>
        <name>(6S)-NADPHX</name>
        <dbReference type="ChEBI" id="CHEBI:64076"/>
    </ligand>
</feature>
<comment type="catalytic activity">
    <reaction evidence="16 17 19">
        <text>(6S)-NADPHX + ADP = AMP + phosphate + NADPH + H(+)</text>
        <dbReference type="Rhea" id="RHEA:32235"/>
        <dbReference type="ChEBI" id="CHEBI:15378"/>
        <dbReference type="ChEBI" id="CHEBI:43474"/>
        <dbReference type="ChEBI" id="CHEBI:57783"/>
        <dbReference type="ChEBI" id="CHEBI:64076"/>
        <dbReference type="ChEBI" id="CHEBI:456215"/>
        <dbReference type="ChEBI" id="CHEBI:456216"/>
        <dbReference type="EC" id="4.2.1.136"/>
    </reaction>
</comment>
<comment type="subunit">
    <text evidence="17">Homotetramer.</text>
</comment>
<dbReference type="GO" id="GO:0046496">
    <property type="term" value="P:nicotinamide nucleotide metabolic process"/>
    <property type="evidence" value="ECO:0007669"/>
    <property type="project" value="UniProtKB-UniRule"/>
</dbReference>
<evidence type="ECO:0000313" key="22">
    <source>
        <dbReference type="EMBL" id="TGO06300.1"/>
    </source>
</evidence>
<dbReference type="PANTHER" id="PTHR12592">
    <property type="entry name" value="ATP-DEPENDENT (S)-NAD(P)H-HYDRATE DEHYDRATASE FAMILY MEMBER"/>
    <property type="match status" value="1"/>
</dbReference>
<evidence type="ECO:0000256" key="13">
    <source>
        <dbReference type="ARBA" id="ARBA00023268"/>
    </source>
</evidence>
<feature type="binding site" evidence="18">
    <location>
        <position position="166"/>
    </location>
    <ligand>
        <name>K(+)</name>
        <dbReference type="ChEBI" id="CHEBI:29103"/>
    </ligand>
</feature>
<comment type="function">
    <text evidence="14 19">Bifunctional enzyme that catalyzes the epimerization of the S- and R-forms of NAD(P)HX and the dehydration of the S-form of NAD(P)HX at the expense of ADP, which is converted to AMP. This allows the repair of both epimers of NAD(P)HX, a damaged form of NAD(P)H that is a result of enzymatic or heat-dependent hydration.</text>
</comment>
<dbReference type="GO" id="GO:0005524">
    <property type="term" value="F:ATP binding"/>
    <property type="evidence" value="ECO:0007669"/>
    <property type="project" value="UniProtKB-UniRule"/>
</dbReference>
<sequence>MLIARRARDVTAAEAPLLAAGVPLMATAVRALGTAVAGLLRQRCGRVVGTSVAVLVGSGDNGADALLAGAELARRGVAVIAIRAGSRVHDGAARAAHRTGITLLAPGAAALARAARCDVVLDGVTGIGADGPLRGAGLDVVVGLLAALEAVPRPDRPLVVAVDVPSGIGVDDGTVAGPVLGADRTITMGTAKPGLLLPPAALLAGEVDVVDLGLDLAGAEPAVVRLERADVARLWPVPGPTDHKYTRGVLGVVAGSTGYPGAAVLATSAAAPLVGMVRFLGPDTVVDAVLARHPEVVHGDGRAQAWLVGPGIGVDDGERLAQVREVLERAVAHGLPAVVDAGALEVLPERVGAQVVLTPHAGELARLLGARGEDVAREDVEARPLAHLRRAVALTGATVLLKGAVTLVAGPGTAVHSQADGTAWLATAGAGDVLAGVVGAALAVRSDDVVAEPGLAAPLAAAAAAVHGRAARRASGGGPIVAGDVARAVAATLAEVLRD</sequence>
<dbReference type="EMBL" id="RHPJ01000001">
    <property type="protein sequence ID" value="TGO06300.1"/>
    <property type="molecule type" value="Genomic_DNA"/>
</dbReference>
<comment type="catalytic activity">
    <reaction evidence="2 18 19">
        <text>(6R)-NADPHX = (6S)-NADPHX</text>
        <dbReference type="Rhea" id="RHEA:32227"/>
        <dbReference type="ChEBI" id="CHEBI:64076"/>
        <dbReference type="ChEBI" id="CHEBI:64077"/>
        <dbReference type="EC" id="5.1.99.6"/>
    </reaction>
</comment>
<keyword evidence="12 17" id="KW-0456">Lyase</keyword>
<keyword evidence="13" id="KW-0511">Multifunctional enzyme</keyword>
<dbReference type="Gene3D" id="3.40.1190.20">
    <property type="match status" value="1"/>
</dbReference>
<keyword evidence="23" id="KW-1185">Reference proteome</keyword>
<dbReference type="InterPro" id="IPR036652">
    <property type="entry name" value="YjeF_N_dom_sf"/>
</dbReference>
<feature type="binding site" evidence="17">
    <location>
        <begin position="402"/>
        <end position="406"/>
    </location>
    <ligand>
        <name>AMP</name>
        <dbReference type="ChEBI" id="CHEBI:456215"/>
    </ligand>
</feature>
<comment type="caution">
    <text evidence="18">Lacks conserved residue(s) required for the propagation of feature annotation.</text>
</comment>
<keyword evidence="7 17" id="KW-0067">ATP-binding</keyword>
<reference evidence="22 23" key="1">
    <citation type="submission" date="2018-11" db="EMBL/GenBank/DDBJ databases">
        <title>Complete genome sequencing of the Actinobacteria Serinibacter sp. K3-2.</title>
        <authorList>
            <person name="Rakitin A.L."/>
            <person name="Beletsky A.V."/>
            <person name="Mardanov A.V."/>
            <person name="Ravin N.V."/>
            <person name="Gromova A.S."/>
            <person name="Filippova S.N."/>
            <person name="Gal'Chenko V.F."/>
        </authorList>
    </citation>
    <scope>NUCLEOTIDE SEQUENCE [LARGE SCALE GENOMIC DNA]</scope>
    <source>
        <strain evidence="22 23">K3-2</strain>
    </source>
</reference>
<comment type="similarity">
    <text evidence="17">Belongs to the NnrD/CARKD family.</text>
</comment>
<dbReference type="Proteomes" id="UP000297318">
    <property type="component" value="Unassembled WGS sequence"/>
</dbReference>
<comment type="caution">
    <text evidence="22">The sequence shown here is derived from an EMBL/GenBank/DDBJ whole genome shotgun (WGS) entry which is preliminary data.</text>
</comment>
<comment type="cofactor">
    <cofactor evidence="17">
        <name>Mg(2+)</name>
        <dbReference type="ChEBI" id="CHEBI:18420"/>
    </cofactor>
</comment>
<dbReference type="InterPro" id="IPR004443">
    <property type="entry name" value="YjeF_N_dom"/>
</dbReference>
<keyword evidence="11 18" id="KW-0413">Isomerase</keyword>
<dbReference type="InterPro" id="IPR000631">
    <property type="entry name" value="CARKD"/>
</dbReference>
<dbReference type="EC" id="5.1.99.6" evidence="19"/>
<dbReference type="GO" id="GO:0110051">
    <property type="term" value="P:metabolite repair"/>
    <property type="evidence" value="ECO:0007669"/>
    <property type="project" value="TreeGrafter"/>
</dbReference>
<evidence type="ECO:0000259" key="21">
    <source>
        <dbReference type="PROSITE" id="PS51385"/>
    </source>
</evidence>
<feature type="binding site" evidence="17">
    <location>
        <position position="431"/>
    </location>
    <ligand>
        <name>AMP</name>
        <dbReference type="ChEBI" id="CHEBI:456215"/>
    </ligand>
</feature>
<evidence type="ECO:0000313" key="23">
    <source>
        <dbReference type="Proteomes" id="UP000297318"/>
    </source>
</evidence>
<dbReference type="InterPro" id="IPR030677">
    <property type="entry name" value="Nnr"/>
</dbReference>
<dbReference type="RefSeq" id="WP_233251415.1">
    <property type="nucleotide sequence ID" value="NZ_RHPJ01000001.1"/>
</dbReference>
<dbReference type="GO" id="GO:0052856">
    <property type="term" value="F:NAD(P)HX epimerase activity"/>
    <property type="evidence" value="ECO:0007669"/>
    <property type="project" value="UniProtKB-UniRule"/>
</dbReference>
<evidence type="ECO:0000256" key="14">
    <source>
        <dbReference type="ARBA" id="ARBA00025153"/>
    </source>
</evidence>
<evidence type="ECO:0000259" key="20">
    <source>
        <dbReference type="PROSITE" id="PS51383"/>
    </source>
</evidence>
<dbReference type="HAMAP" id="MF_01966">
    <property type="entry name" value="NADHX_epimerase"/>
    <property type="match status" value="1"/>
</dbReference>
<dbReference type="HAMAP" id="MF_01965">
    <property type="entry name" value="NADHX_dehydratase"/>
    <property type="match status" value="1"/>
</dbReference>
<dbReference type="Pfam" id="PF01256">
    <property type="entry name" value="Carb_kinase"/>
    <property type="match status" value="1"/>
</dbReference>
<dbReference type="PROSITE" id="PS51385">
    <property type="entry name" value="YJEF_N"/>
    <property type="match status" value="1"/>
</dbReference>
<keyword evidence="8 17" id="KW-0521">NADP</keyword>
<comment type="similarity">
    <text evidence="4 19">In the C-terminal section; belongs to the NnrD/CARKD family.</text>
</comment>
<dbReference type="InterPro" id="IPR029056">
    <property type="entry name" value="Ribokinase-like"/>
</dbReference>
<evidence type="ECO:0000256" key="11">
    <source>
        <dbReference type="ARBA" id="ARBA00023235"/>
    </source>
</evidence>
<evidence type="ECO:0000256" key="4">
    <source>
        <dbReference type="ARBA" id="ARBA00009524"/>
    </source>
</evidence>
<gene>
    <name evidence="17" type="primary">nnrD</name>
    <name evidence="18" type="synonym">nnrE</name>
    <name evidence="22" type="ORF">SERN_0492</name>
</gene>